<keyword evidence="5" id="KW-1185">Reference proteome</keyword>
<reference evidence="4 5" key="1">
    <citation type="submission" date="2017-05" db="EMBL/GenBank/DDBJ databases">
        <authorList>
            <person name="Varghese N."/>
            <person name="Submissions S."/>
        </authorList>
    </citation>
    <scope>NUCLEOTIDE SEQUENCE [LARGE SCALE GENOMIC DNA]</scope>
    <source>
        <strain evidence="4 5">DSM 21194</strain>
    </source>
</reference>
<sequence length="475" mass="53516">MTKAFYIFGMAVLFVWFIGPSSGMAGDTMSESFSVKRGGSPPGPSIIVLPDTLPAAVHPDSIPYRAETGLGREILRIPASILHLAIMPLKWGVIWSQEYQVYDRLSDLFLNEERTAGFYPNFSVGGRTAFAAGITYFNRDVAGTGHSLDVNTFYTNAENFKLGVNYKIPPEQLQRYQLTFNGNMRLNDDQNIFLGGNSSSDDLEASYRIEHYSLQTEAGYLVTPGILAELTLGLTHAVIRDISMEAAEGEAPLPSALQSEGFGLGKATLLHTGLGMIADNRRALSRNTNDNLLSTITTSYDFKQTKIRVYSGSLFDLGVRYNRSTTGRDYEYLNYYGDWQQFFPLPGLPLDRRLALRARLQKRYPLGNSSVPFYEKSILGDAANLRGYRQDRFRDLGSLLLTLEYRYPIWDTWDAVLFTDQGQVFHNYRQIDLDQFHGAYGTGLRFMTASDFLFRVEIAFSREGTRSLMEFSMNF</sequence>
<name>A0A521BX90_9BACT</name>
<dbReference type="Proteomes" id="UP000317593">
    <property type="component" value="Unassembled WGS sequence"/>
</dbReference>
<dbReference type="Gene3D" id="2.40.160.50">
    <property type="entry name" value="membrane protein fhac: a member of the omp85/tpsb transporter family"/>
    <property type="match status" value="1"/>
</dbReference>
<dbReference type="GO" id="GO:0019867">
    <property type="term" value="C:outer membrane"/>
    <property type="evidence" value="ECO:0007669"/>
    <property type="project" value="InterPro"/>
</dbReference>
<evidence type="ECO:0000313" key="5">
    <source>
        <dbReference type="Proteomes" id="UP000317593"/>
    </source>
</evidence>
<evidence type="ECO:0000256" key="1">
    <source>
        <dbReference type="ARBA" id="ARBA00004370"/>
    </source>
</evidence>
<keyword evidence="2" id="KW-0472">Membrane</keyword>
<dbReference type="Pfam" id="PF01103">
    <property type="entry name" value="Omp85"/>
    <property type="match status" value="1"/>
</dbReference>
<dbReference type="OrthoDB" id="9771071at2"/>
<dbReference type="EMBL" id="FXTH01000004">
    <property type="protein sequence ID" value="SMO51788.1"/>
    <property type="molecule type" value="Genomic_DNA"/>
</dbReference>
<dbReference type="RefSeq" id="WP_142713670.1">
    <property type="nucleotide sequence ID" value="NZ_FXTH01000004.1"/>
</dbReference>
<dbReference type="InterPro" id="IPR000184">
    <property type="entry name" value="Bac_surfAg_D15"/>
</dbReference>
<evidence type="ECO:0000259" key="3">
    <source>
        <dbReference type="Pfam" id="PF01103"/>
    </source>
</evidence>
<feature type="domain" description="Bacterial surface antigen (D15)" evidence="3">
    <location>
        <begin position="142"/>
        <end position="460"/>
    </location>
</feature>
<evidence type="ECO:0000313" key="4">
    <source>
        <dbReference type="EMBL" id="SMO51788.1"/>
    </source>
</evidence>
<protein>
    <submittedName>
        <fullName evidence="4">Surface antigen</fullName>
    </submittedName>
</protein>
<proteinExistence type="predicted"/>
<dbReference type="SUPFAM" id="SSF56935">
    <property type="entry name" value="Porins"/>
    <property type="match status" value="1"/>
</dbReference>
<comment type="subcellular location">
    <subcellularLocation>
        <location evidence="1">Membrane</location>
    </subcellularLocation>
</comment>
<dbReference type="AlphaFoldDB" id="A0A521BX90"/>
<organism evidence="4 5">
    <name type="scientific">Fodinibius sediminis</name>
    <dbReference type="NCBI Taxonomy" id="1214077"/>
    <lineage>
        <taxon>Bacteria</taxon>
        <taxon>Pseudomonadati</taxon>
        <taxon>Balneolota</taxon>
        <taxon>Balneolia</taxon>
        <taxon>Balneolales</taxon>
        <taxon>Balneolaceae</taxon>
        <taxon>Fodinibius</taxon>
    </lineage>
</organism>
<gene>
    <name evidence="4" type="ORF">SAMN06265218_104154</name>
</gene>
<accession>A0A521BX90</accession>
<evidence type="ECO:0000256" key="2">
    <source>
        <dbReference type="ARBA" id="ARBA00023136"/>
    </source>
</evidence>